<evidence type="ECO:0000256" key="1">
    <source>
        <dbReference type="SAM" id="MobiDB-lite"/>
    </source>
</evidence>
<comment type="caution">
    <text evidence="3">The sequence shown here is derived from an EMBL/GenBank/DDBJ whole genome shotgun (WGS) entry which is preliminary data.</text>
</comment>
<feature type="transmembrane region" description="Helical" evidence="2">
    <location>
        <begin position="31"/>
        <end position="55"/>
    </location>
</feature>
<evidence type="ECO:0008006" key="5">
    <source>
        <dbReference type="Google" id="ProtNLM"/>
    </source>
</evidence>
<keyword evidence="2" id="KW-0812">Transmembrane</keyword>
<sequence>MMYIWILIMGLTTIELNPKAWKYGLRRNAKAWFAFQGIRYLLGLGISIYIIYFGLIDLSWSGLLNSFGWIVALNLMISGLFLGAAKVPRNPEEVKQQARLAFTNASTTIGSILFAGLLFMNVVFPLTVTEQLSNLGNIETSDEQIESVTEEAVRAVPYTYARYKSEIVFGNIDNFSFYDLGESSIQKINDELYWVSPIEYANIWRWLRADAAPGYIMVSAEDPNAEARLISEHDMKYVPSAFFGENLERHVRQQYEDVVLIGYSFEPDDDGHPYYAYSYAYYDYYRTGPNADGVILVDAVTGETERFDLGEQPEFIDNAIDYRVALQYADWFGRYSNGLFNAYFTKEGVHEPTSNEEMIGVLGPDDDMYWMIDHTRPNQESNTMVGFTMINAQTGEATYYTGSSGLLNARGAQEVVNKSFIREQWRGTQPVLYSVYDQYTWVIPVVDQNGLMREMAMVHAETGNIAHASSREGAFQEYRQMLAANLGADDYVPTDVYDEMEISGNVYRVSDPFNNQYLQVLVEGESRVLEFDITQSADAVFIQDGDEIEATVVDTEENILQVLSFINLTVEDDFGVIEEFEIEEEDEGSETADDEEVEVDVES</sequence>
<proteinExistence type="predicted"/>
<name>A0ABS2PBR3_9BACL</name>
<reference evidence="3 4" key="1">
    <citation type="submission" date="2021-01" db="EMBL/GenBank/DDBJ databases">
        <title>Genomic Encyclopedia of Type Strains, Phase IV (KMG-IV): sequencing the most valuable type-strain genomes for metagenomic binning, comparative biology and taxonomic classification.</title>
        <authorList>
            <person name="Goeker M."/>
        </authorList>
    </citation>
    <scope>NUCLEOTIDE SEQUENCE [LARGE SCALE GENOMIC DNA]</scope>
    <source>
        <strain evidence="3 4">DSM 25540</strain>
    </source>
</reference>
<keyword evidence="4" id="KW-1185">Reference proteome</keyword>
<accession>A0ABS2PBR3</accession>
<evidence type="ECO:0000313" key="4">
    <source>
        <dbReference type="Proteomes" id="UP000741863"/>
    </source>
</evidence>
<organism evidence="3 4">
    <name type="scientific">Geomicrobium sediminis</name>
    <dbReference type="NCBI Taxonomy" id="1347788"/>
    <lineage>
        <taxon>Bacteria</taxon>
        <taxon>Bacillati</taxon>
        <taxon>Bacillota</taxon>
        <taxon>Bacilli</taxon>
        <taxon>Bacillales</taxon>
        <taxon>Geomicrobium</taxon>
    </lineage>
</organism>
<dbReference type="EMBL" id="JAFBEC010000005">
    <property type="protein sequence ID" value="MBM7632786.1"/>
    <property type="molecule type" value="Genomic_DNA"/>
</dbReference>
<feature type="transmembrane region" description="Helical" evidence="2">
    <location>
        <begin position="67"/>
        <end position="88"/>
    </location>
</feature>
<keyword evidence="2" id="KW-0472">Membrane</keyword>
<protein>
    <recommendedName>
        <fullName evidence="5">CvpA family protein</fullName>
    </recommendedName>
</protein>
<evidence type="ECO:0000313" key="3">
    <source>
        <dbReference type="EMBL" id="MBM7632786.1"/>
    </source>
</evidence>
<feature type="transmembrane region" description="Helical" evidence="2">
    <location>
        <begin position="100"/>
        <end position="124"/>
    </location>
</feature>
<evidence type="ECO:0000256" key="2">
    <source>
        <dbReference type="SAM" id="Phobius"/>
    </source>
</evidence>
<keyword evidence="2" id="KW-1133">Transmembrane helix</keyword>
<feature type="region of interest" description="Disordered" evidence="1">
    <location>
        <begin position="582"/>
        <end position="603"/>
    </location>
</feature>
<dbReference type="RefSeq" id="WP_204697200.1">
    <property type="nucleotide sequence ID" value="NZ_JAFBEC010000005.1"/>
</dbReference>
<gene>
    <name evidence="3" type="ORF">JOD17_001880</name>
</gene>
<dbReference type="Proteomes" id="UP000741863">
    <property type="component" value="Unassembled WGS sequence"/>
</dbReference>